<feature type="non-terminal residue" evidence="1">
    <location>
        <position position="1"/>
    </location>
</feature>
<accession>W1Y9R8</accession>
<reference evidence="1" key="1">
    <citation type="submission" date="2013-12" db="EMBL/GenBank/DDBJ databases">
        <title>A Varibaculum cambriense genome reconstructed from a premature infant gut community with otherwise low bacterial novelty that shifts toward anaerobic metabolism during the third week of life.</title>
        <authorList>
            <person name="Brown C.T."/>
            <person name="Sharon I."/>
            <person name="Thomas B.C."/>
            <person name="Castelle C.J."/>
            <person name="Morowitz M.J."/>
            <person name="Banfield J.F."/>
        </authorList>
    </citation>
    <scope>NUCLEOTIDE SEQUENCE</scope>
</reference>
<comment type="caution">
    <text evidence="1">The sequence shown here is derived from an EMBL/GenBank/DDBJ whole genome shotgun (WGS) entry which is preliminary data.</text>
</comment>
<dbReference type="EMBL" id="AZMM01007935">
    <property type="protein sequence ID" value="ETJ37879.1"/>
    <property type="molecule type" value="Genomic_DNA"/>
</dbReference>
<dbReference type="AlphaFoldDB" id="W1Y9R8"/>
<sequence length="95" mass="10857">KSNTVTGHLGFPHTGYNGDDICIKIAFLNTQCLDYKDLKIIILVATPDSMKNEYLLIKIYEEILSIASNNYLISKLQNHNNFQDFSKTLIEEMSE</sequence>
<dbReference type="SUPFAM" id="SSF55804">
    <property type="entry name" value="Phoshotransferase/anion transport protein"/>
    <property type="match status" value="1"/>
</dbReference>
<gene>
    <name evidence="1" type="ORF">Q604_UNBC07935G0005</name>
</gene>
<evidence type="ECO:0000313" key="1">
    <source>
        <dbReference type="EMBL" id="ETJ37879.1"/>
    </source>
</evidence>
<evidence type="ECO:0008006" key="2">
    <source>
        <dbReference type="Google" id="ProtNLM"/>
    </source>
</evidence>
<name>W1Y9R8_9ZZZZ</name>
<organism evidence="1">
    <name type="scientific">human gut metagenome</name>
    <dbReference type="NCBI Taxonomy" id="408170"/>
    <lineage>
        <taxon>unclassified sequences</taxon>
        <taxon>metagenomes</taxon>
        <taxon>organismal metagenomes</taxon>
    </lineage>
</organism>
<dbReference type="InterPro" id="IPR016152">
    <property type="entry name" value="PTrfase/Anion_transptr"/>
</dbReference>
<proteinExistence type="predicted"/>
<protein>
    <recommendedName>
        <fullName evidence="2">PTS EIIA type-2 domain-containing protein</fullName>
    </recommendedName>
</protein>